<feature type="transmembrane region" description="Helical" evidence="6">
    <location>
        <begin position="25"/>
        <end position="55"/>
    </location>
</feature>
<evidence type="ECO:0000256" key="4">
    <source>
        <dbReference type="ARBA" id="ARBA00022989"/>
    </source>
</evidence>
<dbReference type="GO" id="GO:0005886">
    <property type="term" value="C:plasma membrane"/>
    <property type="evidence" value="ECO:0007669"/>
    <property type="project" value="UniProtKB-ARBA"/>
</dbReference>
<accession>A0A1I2SV58</accession>
<gene>
    <name evidence="7" type="ORF">SAMN02910432_01874</name>
</gene>
<dbReference type="Proteomes" id="UP000182635">
    <property type="component" value="Unassembled WGS sequence"/>
</dbReference>
<dbReference type="EMBL" id="FOPI01000040">
    <property type="protein sequence ID" value="SFG56714.1"/>
    <property type="molecule type" value="Genomic_DNA"/>
</dbReference>
<keyword evidence="2" id="KW-1003">Cell membrane</keyword>
<dbReference type="InterPro" id="IPR003339">
    <property type="entry name" value="ABC/ECF_trnsptr_transmembrane"/>
</dbReference>
<feature type="transmembrane region" description="Helical" evidence="6">
    <location>
        <begin position="106"/>
        <end position="127"/>
    </location>
</feature>
<dbReference type="CDD" id="cd16914">
    <property type="entry name" value="EcfT"/>
    <property type="match status" value="1"/>
</dbReference>
<evidence type="ECO:0000256" key="3">
    <source>
        <dbReference type="ARBA" id="ARBA00022692"/>
    </source>
</evidence>
<organism evidence="7 8">
    <name type="scientific">Ligilactobacillus ruminis DSM 20403 = NBRC 102161</name>
    <dbReference type="NCBI Taxonomy" id="1423798"/>
    <lineage>
        <taxon>Bacteria</taxon>
        <taxon>Bacillati</taxon>
        <taxon>Bacillota</taxon>
        <taxon>Bacilli</taxon>
        <taxon>Lactobacillales</taxon>
        <taxon>Lactobacillaceae</taxon>
        <taxon>Ligilactobacillus</taxon>
    </lineage>
</organism>
<dbReference type="AlphaFoldDB" id="A0A1I2SV58"/>
<feature type="transmembrane region" description="Helical" evidence="6">
    <location>
        <begin position="238"/>
        <end position="258"/>
    </location>
</feature>
<evidence type="ECO:0000313" key="8">
    <source>
        <dbReference type="Proteomes" id="UP000182635"/>
    </source>
</evidence>
<dbReference type="PANTHER" id="PTHR34857">
    <property type="entry name" value="SLL0384 PROTEIN"/>
    <property type="match status" value="1"/>
</dbReference>
<sequence>MEKPEMMQENLTRPWHERIDPVTKLLLIAVLTLLSFVLTNIFAEAALILATIFLLLFSGKLGSSMKALGFCAFMILTMLLIQGLFYPHNETLAFSLGAIAFYQEGLTYAALLGCRIIVIVLATNFFMRTTTISENAKYLENAGMKYKTVYLLMSVCYILPQMMQNLKKIQLAQRARGIGEQKSLIQKFKTILPILIPLVIKTLDQSMSRSISLQLRNFESKKRTVRALRRTYLMDKMFHRALGLTSIILIGCKVWMLINK</sequence>
<reference evidence="8" key="1">
    <citation type="submission" date="2016-10" db="EMBL/GenBank/DDBJ databases">
        <authorList>
            <person name="Varghese N."/>
            <person name="Submissions S."/>
        </authorList>
    </citation>
    <scope>NUCLEOTIDE SEQUENCE [LARGE SCALE GENOMIC DNA]</scope>
    <source>
        <strain evidence="8">DSM 20403</strain>
    </source>
</reference>
<dbReference type="PANTHER" id="PTHR34857:SF2">
    <property type="entry name" value="SLL0384 PROTEIN"/>
    <property type="match status" value="1"/>
</dbReference>
<evidence type="ECO:0000256" key="6">
    <source>
        <dbReference type="SAM" id="Phobius"/>
    </source>
</evidence>
<keyword evidence="4 6" id="KW-1133">Transmembrane helix</keyword>
<protein>
    <submittedName>
        <fullName evidence="7">Energy-coupling factor transport system permease protein</fullName>
    </submittedName>
</protein>
<keyword evidence="5 6" id="KW-0472">Membrane</keyword>
<comment type="subcellular location">
    <subcellularLocation>
        <location evidence="1">Membrane</location>
        <topology evidence="1">Multi-pass membrane protein</topology>
    </subcellularLocation>
</comment>
<dbReference type="OrthoDB" id="166227at2"/>
<keyword evidence="3 6" id="KW-0812">Transmembrane</keyword>
<evidence type="ECO:0000256" key="1">
    <source>
        <dbReference type="ARBA" id="ARBA00004141"/>
    </source>
</evidence>
<dbReference type="Pfam" id="PF02361">
    <property type="entry name" value="CbiQ"/>
    <property type="match status" value="1"/>
</dbReference>
<name>A0A1I2SV58_9LACO</name>
<evidence type="ECO:0000256" key="2">
    <source>
        <dbReference type="ARBA" id="ARBA00022475"/>
    </source>
</evidence>
<dbReference type="RefSeq" id="WP_046922140.1">
    <property type="nucleotide sequence ID" value="NZ_AYYL01000044.1"/>
</dbReference>
<evidence type="ECO:0000256" key="5">
    <source>
        <dbReference type="ARBA" id="ARBA00023136"/>
    </source>
</evidence>
<proteinExistence type="predicted"/>
<evidence type="ECO:0000313" key="7">
    <source>
        <dbReference type="EMBL" id="SFG56714.1"/>
    </source>
</evidence>
<feature type="transmembrane region" description="Helical" evidence="6">
    <location>
        <begin position="67"/>
        <end position="86"/>
    </location>
</feature>
<dbReference type="InterPro" id="IPR051611">
    <property type="entry name" value="ECF_transporter_component"/>
</dbReference>